<evidence type="ECO:0000256" key="3">
    <source>
        <dbReference type="ARBA" id="ARBA00022737"/>
    </source>
</evidence>
<dbReference type="Pfam" id="PF00560">
    <property type="entry name" value="LRR_1"/>
    <property type="match status" value="1"/>
</dbReference>
<dbReference type="SMART" id="SM00364">
    <property type="entry name" value="LRR_BAC"/>
    <property type="match status" value="6"/>
</dbReference>
<dbReference type="Pfam" id="PF13516">
    <property type="entry name" value="LRR_6"/>
    <property type="match status" value="1"/>
</dbReference>
<proteinExistence type="predicted"/>
<dbReference type="InterPro" id="IPR001611">
    <property type="entry name" value="Leu-rich_rpt"/>
</dbReference>
<dbReference type="Pfam" id="PF13855">
    <property type="entry name" value="LRR_8"/>
    <property type="match status" value="1"/>
</dbReference>
<keyword evidence="2" id="KW-0433">Leucine-rich repeat</keyword>
<feature type="region of interest" description="Disordered" evidence="4">
    <location>
        <begin position="253"/>
        <end position="444"/>
    </location>
</feature>
<reference evidence="5" key="1">
    <citation type="submission" date="2021-01" db="EMBL/GenBank/DDBJ databases">
        <authorList>
            <person name="Corre E."/>
            <person name="Pelletier E."/>
            <person name="Niang G."/>
            <person name="Scheremetjew M."/>
            <person name="Finn R."/>
            <person name="Kale V."/>
            <person name="Holt S."/>
            <person name="Cochrane G."/>
            <person name="Meng A."/>
            <person name="Brown T."/>
            <person name="Cohen L."/>
        </authorList>
    </citation>
    <scope>NUCLEOTIDE SEQUENCE</scope>
    <source>
        <strain evidence="5">SAG 63-3</strain>
    </source>
</reference>
<evidence type="ECO:0000313" key="5">
    <source>
        <dbReference type="EMBL" id="CAD8764071.1"/>
    </source>
</evidence>
<protein>
    <submittedName>
        <fullName evidence="5">Uncharacterized protein</fullName>
    </submittedName>
</protein>
<comment type="subcellular location">
    <subcellularLocation>
        <location evidence="1">Cytoplasm</location>
        <location evidence="1">Cytoskeleton</location>
        <location evidence="1">Cilium axoneme</location>
    </subcellularLocation>
</comment>
<dbReference type="InterPro" id="IPR032675">
    <property type="entry name" value="LRR_dom_sf"/>
</dbReference>
<dbReference type="EMBL" id="HBFM01000837">
    <property type="protein sequence ID" value="CAD8764071.1"/>
    <property type="molecule type" value="Transcribed_RNA"/>
</dbReference>
<dbReference type="InterPro" id="IPR050836">
    <property type="entry name" value="SDS22/Internalin_LRR"/>
</dbReference>
<evidence type="ECO:0000256" key="4">
    <source>
        <dbReference type="SAM" id="MobiDB-lite"/>
    </source>
</evidence>
<keyword evidence="3" id="KW-0677">Repeat</keyword>
<evidence type="ECO:0000256" key="2">
    <source>
        <dbReference type="ARBA" id="ARBA00022614"/>
    </source>
</evidence>
<accession>A0A7S0UP06</accession>
<dbReference type="Gene3D" id="3.80.10.10">
    <property type="entry name" value="Ribonuclease Inhibitor"/>
    <property type="match status" value="2"/>
</dbReference>
<sequence length="510" mass="53852">MVTVQEAAEERIDKATSLVLHSKGVRDLSGLEQCVNLKSLDVSFNNISSTGPVDCISLKELKLCANAISSVTGLQGLSNLVSLDLSSNRLEDVSGLQYLRSLRSLDLSYNGLTDFSSLGRTTNLESLKATANRLTSLRGLEPCASLLFLDVSANRLSTLGSSLVRCNRLTELVASENELNSVGGFKICGGSLEILDLSRNKITNLTGLPPDMPMLSEMLMAGNCLEYEAVKTIVAAAPNLEILDLGENKLFTSIGPDDTPEDDSFSNDPSLMRVPSLADSSNPPSSSSSLSKPRRISGTGATAPSSIARPPPSDSPALRKIPLGHGRTIALAPNGAFVRQKSVPSGPRSLGDEKKGEDKKKGGISRTSSSCGRDSERKQSNSGRSRDGPGGGGNGNDLDQDVKSNNNSAVTNNAKLATSNSIPLPTQSSTASTPRSSRKPSVPATPMERLEEMSKMLQSLQGLTCLAISESVTIPENFAEKVLTMIPQLQTCDQVERVAGGMPPPPPPAF</sequence>
<feature type="compositionally biased region" description="Basic and acidic residues" evidence="4">
    <location>
        <begin position="350"/>
        <end position="361"/>
    </location>
</feature>
<feature type="compositionally biased region" description="Low complexity" evidence="4">
    <location>
        <begin position="275"/>
        <end position="291"/>
    </location>
</feature>
<dbReference type="PROSITE" id="PS51450">
    <property type="entry name" value="LRR"/>
    <property type="match status" value="4"/>
</dbReference>
<dbReference type="PANTHER" id="PTHR46652:SF3">
    <property type="entry name" value="LEUCINE-RICH REPEAT-CONTAINING PROTEIN 9"/>
    <property type="match status" value="1"/>
</dbReference>
<dbReference type="SMART" id="SM00365">
    <property type="entry name" value="LRR_SD22"/>
    <property type="match status" value="6"/>
</dbReference>
<dbReference type="InterPro" id="IPR003591">
    <property type="entry name" value="Leu-rich_rpt_typical-subtyp"/>
</dbReference>
<gene>
    <name evidence="5" type="ORF">PPAR00522_LOCUS455</name>
</gene>
<dbReference type="PRINTS" id="PR00019">
    <property type="entry name" value="LEURICHRPT"/>
</dbReference>
<dbReference type="GO" id="GO:0005930">
    <property type="term" value="C:axoneme"/>
    <property type="evidence" value="ECO:0007669"/>
    <property type="project" value="UniProtKB-SubCell"/>
</dbReference>
<feature type="compositionally biased region" description="Basic and acidic residues" evidence="4">
    <location>
        <begin position="373"/>
        <end position="387"/>
    </location>
</feature>
<dbReference type="PANTHER" id="PTHR46652">
    <property type="entry name" value="LEUCINE-RICH REPEAT AND IQ DOMAIN-CONTAINING PROTEIN 1-RELATED"/>
    <property type="match status" value="1"/>
</dbReference>
<dbReference type="SMART" id="SM00369">
    <property type="entry name" value="LRR_TYP"/>
    <property type="match status" value="4"/>
</dbReference>
<feature type="compositionally biased region" description="Polar residues" evidence="4">
    <location>
        <begin position="403"/>
        <end position="435"/>
    </location>
</feature>
<organism evidence="5">
    <name type="scientific">Polytomella parva</name>
    <dbReference type="NCBI Taxonomy" id="51329"/>
    <lineage>
        <taxon>Eukaryota</taxon>
        <taxon>Viridiplantae</taxon>
        <taxon>Chlorophyta</taxon>
        <taxon>core chlorophytes</taxon>
        <taxon>Chlorophyceae</taxon>
        <taxon>CS clade</taxon>
        <taxon>Chlamydomonadales</taxon>
        <taxon>Chlamydomonadaceae</taxon>
        <taxon>Polytomella</taxon>
    </lineage>
</organism>
<dbReference type="AlphaFoldDB" id="A0A7S0UP06"/>
<name>A0A7S0UP06_9CHLO</name>
<evidence type="ECO:0000256" key="1">
    <source>
        <dbReference type="ARBA" id="ARBA00004430"/>
    </source>
</evidence>
<dbReference type="SUPFAM" id="SSF52058">
    <property type="entry name" value="L domain-like"/>
    <property type="match status" value="1"/>
</dbReference>